<sequence>MANNLFATYKNWLKYRETCNELNRLSNRELNDLGINRGEITQLAKRAAGY</sequence>
<accession>A0ABU0HAX8</accession>
<dbReference type="Pfam" id="PF06568">
    <property type="entry name" value="YjiS-like"/>
    <property type="match status" value="1"/>
</dbReference>
<evidence type="ECO:0000313" key="3">
    <source>
        <dbReference type="Proteomes" id="UP001241603"/>
    </source>
</evidence>
<reference evidence="2 3" key="1">
    <citation type="submission" date="2023-07" db="EMBL/GenBank/DDBJ databases">
        <title>Genomic Encyclopedia of Type Strains, Phase IV (KMG-IV): sequencing the most valuable type-strain genomes for metagenomic binning, comparative biology and taxonomic classification.</title>
        <authorList>
            <person name="Goeker M."/>
        </authorList>
    </citation>
    <scope>NUCLEOTIDE SEQUENCE [LARGE SCALE GENOMIC DNA]</scope>
    <source>
        <strain evidence="2 3">B6-8</strain>
    </source>
</reference>
<dbReference type="Proteomes" id="UP001241603">
    <property type="component" value="Unassembled WGS sequence"/>
</dbReference>
<dbReference type="InterPro" id="IPR009506">
    <property type="entry name" value="YjiS-like"/>
</dbReference>
<keyword evidence="3" id="KW-1185">Reference proteome</keyword>
<dbReference type="RefSeq" id="WP_266350350.1">
    <property type="nucleotide sequence ID" value="NZ_JAPKNG010000005.1"/>
</dbReference>
<evidence type="ECO:0000313" key="2">
    <source>
        <dbReference type="EMBL" id="MDQ0439472.1"/>
    </source>
</evidence>
<name>A0ABU0HAX8_9HYPH</name>
<organism evidence="2 3">
    <name type="scientific">Kaistia dalseonensis</name>
    <dbReference type="NCBI Taxonomy" id="410840"/>
    <lineage>
        <taxon>Bacteria</taxon>
        <taxon>Pseudomonadati</taxon>
        <taxon>Pseudomonadota</taxon>
        <taxon>Alphaproteobacteria</taxon>
        <taxon>Hyphomicrobiales</taxon>
        <taxon>Kaistiaceae</taxon>
        <taxon>Kaistia</taxon>
    </lineage>
</organism>
<protein>
    <submittedName>
        <fullName evidence="2">Uncharacterized protein YjiS (DUF1127 family)</fullName>
    </submittedName>
</protein>
<comment type="caution">
    <text evidence="2">The sequence shown here is derived from an EMBL/GenBank/DDBJ whole genome shotgun (WGS) entry which is preliminary data.</text>
</comment>
<gene>
    <name evidence="2" type="ORF">QO014_003873</name>
</gene>
<evidence type="ECO:0000259" key="1">
    <source>
        <dbReference type="Pfam" id="PF06568"/>
    </source>
</evidence>
<dbReference type="EMBL" id="JAUSVO010000005">
    <property type="protein sequence ID" value="MDQ0439472.1"/>
    <property type="molecule type" value="Genomic_DNA"/>
</dbReference>
<feature type="domain" description="YjiS-like" evidence="1">
    <location>
        <begin position="5"/>
        <end position="40"/>
    </location>
</feature>
<proteinExistence type="predicted"/>